<keyword evidence="2" id="KW-1185">Reference proteome</keyword>
<gene>
    <name evidence="1" type="ORF">EVAR_7257_1</name>
</gene>
<accession>A0A4C1T3E1</accession>
<proteinExistence type="predicted"/>
<evidence type="ECO:0000313" key="1">
    <source>
        <dbReference type="EMBL" id="GBP08654.1"/>
    </source>
</evidence>
<protein>
    <submittedName>
        <fullName evidence="1">Uncharacterized protein</fullName>
    </submittedName>
</protein>
<sequence>MGGPSEIEHRDPLGYEVQGRLAGAGAGAGTGRGWHRVVQLGTATFTTSALEIRFYAWDIEHFFQLHWSIKPYPILNAYRAQVQNTCRASAIPVALYNCPVQYSGHSVCRPVIEQGHEIDLRPPTARQPPPQRDAVGRLSLLAI</sequence>
<dbReference type="Proteomes" id="UP000299102">
    <property type="component" value="Unassembled WGS sequence"/>
</dbReference>
<dbReference type="EMBL" id="BGZK01000032">
    <property type="protein sequence ID" value="GBP08654.1"/>
    <property type="molecule type" value="Genomic_DNA"/>
</dbReference>
<reference evidence="1 2" key="1">
    <citation type="journal article" date="2019" name="Commun. Biol.">
        <title>The bagworm genome reveals a unique fibroin gene that provides high tensile strength.</title>
        <authorList>
            <person name="Kono N."/>
            <person name="Nakamura H."/>
            <person name="Ohtoshi R."/>
            <person name="Tomita M."/>
            <person name="Numata K."/>
            <person name="Arakawa K."/>
        </authorList>
    </citation>
    <scope>NUCLEOTIDE SEQUENCE [LARGE SCALE GENOMIC DNA]</scope>
</reference>
<dbReference type="AlphaFoldDB" id="A0A4C1T3E1"/>
<evidence type="ECO:0000313" key="2">
    <source>
        <dbReference type="Proteomes" id="UP000299102"/>
    </source>
</evidence>
<organism evidence="1 2">
    <name type="scientific">Eumeta variegata</name>
    <name type="common">Bagworm moth</name>
    <name type="synonym">Eumeta japonica</name>
    <dbReference type="NCBI Taxonomy" id="151549"/>
    <lineage>
        <taxon>Eukaryota</taxon>
        <taxon>Metazoa</taxon>
        <taxon>Ecdysozoa</taxon>
        <taxon>Arthropoda</taxon>
        <taxon>Hexapoda</taxon>
        <taxon>Insecta</taxon>
        <taxon>Pterygota</taxon>
        <taxon>Neoptera</taxon>
        <taxon>Endopterygota</taxon>
        <taxon>Lepidoptera</taxon>
        <taxon>Glossata</taxon>
        <taxon>Ditrysia</taxon>
        <taxon>Tineoidea</taxon>
        <taxon>Psychidae</taxon>
        <taxon>Oiketicinae</taxon>
        <taxon>Eumeta</taxon>
    </lineage>
</organism>
<name>A0A4C1T3E1_EUMVA</name>
<comment type="caution">
    <text evidence="1">The sequence shown here is derived from an EMBL/GenBank/DDBJ whole genome shotgun (WGS) entry which is preliminary data.</text>
</comment>